<protein>
    <submittedName>
        <fullName evidence="1">Uncharacterized protein</fullName>
    </submittedName>
</protein>
<sequence>MPDHQSGQLDPVAGVDEFRSGVKLQPPLSRVYVEEAARRLAKARIGDKLLLPNVLGHDVESNYEPTDNSDDRELVFHSRAVAVRKPYSYQYEVEAMSSCFPLPLQHHSTRGYVAYNEYYYPGALREMNNATFVVVFPGHNETLVHRELIGDYAQEERIPAGLLCERLEYETNGNPPEIPNEPRGRRLLKIIKEEDWYALPVPNDSWDRFHCGKNM</sequence>
<dbReference type="GeneID" id="54585914"/>
<accession>A0A6A6J3P5</accession>
<reference evidence="1" key="1">
    <citation type="journal article" date="2020" name="Stud. Mycol.">
        <title>101 Dothideomycetes genomes: a test case for predicting lifestyles and emergence of pathogens.</title>
        <authorList>
            <person name="Haridas S."/>
            <person name="Albert R."/>
            <person name="Binder M."/>
            <person name="Bloem J."/>
            <person name="Labutti K."/>
            <person name="Salamov A."/>
            <person name="Andreopoulos B."/>
            <person name="Baker S."/>
            <person name="Barry K."/>
            <person name="Bills G."/>
            <person name="Bluhm B."/>
            <person name="Cannon C."/>
            <person name="Castanera R."/>
            <person name="Culley D."/>
            <person name="Daum C."/>
            <person name="Ezra D."/>
            <person name="Gonzalez J."/>
            <person name="Henrissat B."/>
            <person name="Kuo A."/>
            <person name="Liang C."/>
            <person name="Lipzen A."/>
            <person name="Lutzoni F."/>
            <person name="Magnuson J."/>
            <person name="Mondo S."/>
            <person name="Nolan M."/>
            <person name="Ohm R."/>
            <person name="Pangilinan J."/>
            <person name="Park H.-J."/>
            <person name="Ramirez L."/>
            <person name="Alfaro M."/>
            <person name="Sun H."/>
            <person name="Tritt A."/>
            <person name="Yoshinaga Y."/>
            <person name="Zwiers L.-H."/>
            <person name="Turgeon B."/>
            <person name="Goodwin S."/>
            <person name="Spatafora J."/>
            <person name="Crous P."/>
            <person name="Grigoriev I."/>
        </authorList>
    </citation>
    <scope>NUCLEOTIDE SEQUENCE</scope>
    <source>
        <strain evidence="1">CBS 122368</strain>
    </source>
</reference>
<dbReference type="Proteomes" id="UP000800094">
    <property type="component" value="Unassembled WGS sequence"/>
</dbReference>
<name>A0A6A6J3P5_9PLEO</name>
<organism evidence="1 2">
    <name type="scientific">Trematosphaeria pertusa</name>
    <dbReference type="NCBI Taxonomy" id="390896"/>
    <lineage>
        <taxon>Eukaryota</taxon>
        <taxon>Fungi</taxon>
        <taxon>Dikarya</taxon>
        <taxon>Ascomycota</taxon>
        <taxon>Pezizomycotina</taxon>
        <taxon>Dothideomycetes</taxon>
        <taxon>Pleosporomycetidae</taxon>
        <taxon>Pleosporales</taxon>
        <taxon>Massarineae</taxon>
        <taxon>Trematosphaeriaceae</taxon>
        <taxon>Trematosphaeria</taxon>
    </lineage>
</organism>
<gene>
    <name evidence="1" type="ORF">BU26DRAFT_558601</name>
</gene>
<dbReference type="RefSeq" id="XP_033692202.1">
    <property type="nucleotide sequence ID" value="XM_033832584.1"/>
</dbReference>
<evidence type="ECO:0000313" key="1">
    <source>
        <dbReference type="EMBL" id="KAF2257198.1"/>
    </source>
</evidence>
<dbReference type="AlphaFoldDB" id="A0A6A6J3P5"/>
<keyword evidence="2" id="KW-1185">Reference proteome</keyword>
<evidence type="ECO:0000313" key="2">
    <source>
        <dbReference type="Proteomes" id="UP000800094"/>
    </source>
</evidence>
<dbReference type="EMBL" id="ML987189">
    <property type="protein sequence ID" value="KAF2257198.1"/>
    <property type="molecule type" value="Genomic_DNA"/>
</dbReference>
<proteinExistence type="predicted"/>